<name>R9PM53_AGAAL</name>
<dbReference type="AlphaFoldDB" id="R9PM53"/>
<evidence type="ECO:0000313" key="1">
    <source>
        <dbReference type="EMBL" id="GAD02323.1"/>
    </source>
</evidence>
<proteinExistence type="predicted"/>
<gene>
    <name evidence="1" type="ORF">AALB_2403</name>
</gene>
<accession>R9PM53</accession>
<dbReference type="Proteomes" id="UP000014461">
    <property type="component" value="Unassembled WGS sequence"/>
</dbReference>
<protein>
    <submittedName>
        <fullName evidence="1">Uncharacterized protein</fullName>
    </submittedName>
</protein>
<sequence length="54" mass="6364">MDTAKLKNKNFKNVAAKLNTNIERMIMMDFMGWVALSYLQNKKTEEQRIAELSR</sequence>
<dbReference type="EMBL" id="BARX01000015">
    <property type="protein sequence ID" value="GAD02323.1"/>
    <property type="molecule type" value="Genomic_DNA"/>
</dbReference>
<keyword evidence="2" id="KW-1185">Reference proteome</keyword>
<comment type="caution">
    <text evidence="1">The sequence shown here is derived from an EMBL/GenBank/DDBJ whole genome shotgun (WGS) entry which is preliminary data.</text>
</comment>
<evidence type="ECO:0000313" key="2">
    <source>
        <dbReference type="Proteomes" id="UP000014461"/>
    </source>
</evidence>
<reference evidence="1" key="1">
    <citation type="journal article" date="2013" name="Genome Announc.">
        <title>Draft Genome Sequence of Agarivorans albus Strain MKT 106T, an Agarolytic Marine Bacterium.</title>
        <authorList>
            <person name="Yasuike M."/>
            <person name="Nakamura Y."/>
            <person name="Kai W."/>
            <person name="Fujiwara A."/>
            <person name="Fukui Y."/>
            <person name="Satomi M."/>
            <person name="Sano M."/>
        </authorList>
    </citation>
    <scope>NUCLEOTIDE SEQUENCE [LARGE SCALE GENOMIC DNA]</scope>
</reference>
<organism evidence="1 2">
    <name type="scientific">Agarivorans albus MKT 106</name>
    <dbReference type="NCBI Taxonomy" id="1331007"/>
    <lineage>
        <taxon>Bacteria</taxon>
        <taxon>Pseudomonadati</taxon>
        <taxon>Pseudomonadota</taxon>
        <taxon>Gammaproteobacteria</taxon>
        <taxon>Alteromonadales</taxon>
        <taxon>Alteromonadaceae</taxon>
        <taxon>Agarivorans</taxon>
    </lineage>
</organism>